<dbReference type="Gramene" id="KCW44373">
    <property type="protein sequence ID" value="KCW44373"/>
    <property type="gene ID" value="EUGRSUZ_L02149"/>
</dbReference>
<dbReference type="AlphaFoldDB" id="A0A058ZRE9"/>
<keyword evidence="3" id="KW-1185">Reference proteome</keyword>
<protein>
    <submittedName>
        <fullName evidence="2">Uncharacterized protein</fullName>
    </submittedName>
</protein>
<evidence type="ECO:0000313" key="3">
    <source>
        <dbReference type="Proteomes" id="UP000030711"/>
    </source>
</evidence>
<dbReference type="EMBL" id="KK199381">
    <property type="protein sequence ID" value="KCW44373.1"/>
    <property type="molecule type" value="Genomic_DNA"/>
</dbReference>
<reference evidence="1" key="4">
    <citation type="submission" date="2023-07" db="EMBL/GenBank/DDBJ databases">
        <authorList>
            <person name="Myburg A.A."/>
            <person name="Grattapaglia D."/>
            <person name="Tuskan G.A."/>
            <person name="Hellsten U."/>
            <person name="Hayes R.D."/>
            <person name="Grimwood J."/>
            <person name="Jenkins J."/>
            <person name="Lindquist E."/>
            <person name="Tice H."/>
            <person name="Bauer D."/>
            <person name="Goodstein D.M."/>
            <person name="Dubchak I."/>
            <person name="Poliakov A."/>
            <person name="Mizrachi E."/>
            <person name="Kullan A.R."/>
            <person name="Hussey S.G."/>
            <person name="Pinard D."/>
            <person name="Van D.M."/>
            <person name="Singh P."/>
            <person name="Van J.I."/>
            <person name="Silva-Junior O.B."/>
            <person name="Togawa R.C."/>
            <person name="Pappas M.R."/>
            <person name="Faria D.A."/>
            <person name="Sansaloni C.P."/>
            <person name="Petroli C.D."/>
            <person name="Yang X."/>
            <person name="Ranjan P."/>
            <person name="Tschaplinski T.J."/>
            <person name="Ye C.Y."/>
            <person name="Li T."/>
            <person name="Sterck L."/>
            <person name="Vanneste K."/>
            <person name="Murat F."/>
            <person name="Soler M."/>
            <person name="Clemente H.S."/>
            <person name="Saidi N."/>
            <person name="Cassan-Wang H."/>
            <person name="Dunand C."/>
            <person name="Hefer C.A."/>
            <person name="Bornberg-Bauer E."/>
            <person name="Kersting A.R."/>
            <person name="Vining K."/>
            <person name="Amarasinghe V."/>
            <person name="Ranik M."/>
            <person name="Naithani S."/>
            <person name="Elser J."/>
            <person name="Boyd A.E."/>
            <person name="Liston A."/>
            <person name="Spatafora J.W."/>
            <person name="Dharmwardhana P."/>
            <person name="Raja R."/>
            <person name="Sullivan C."/>
            <person name="Romanel E."/>
            <person name="Alves-Ferreira M."/>
            <person name="Kulheim C."/>
            <person name="Foley W."/>
            <person name="Carocha V."/>
            <person name="Paiva J."/>
            <person name="Kudrna D."/>
            <person name="Brommonschenkel S.H."/>
            <person name="Pasquali G."/>
            <person name="Byrne M."/>
            <person name="Rigault P."/>
            <person name="Tibbits J."/>
            <person name="Spokevicius A."/>
            <person name="Jones R.C."/>
            <person name="Steane D.A."/>
            <person name="Vaillancourt R.E."/>
            <person name="Potts B.M."/>
            <person name="Joubert F."/>
            <person name="Barry K."/>
            <person name="Pappas G.J."/>
            <person name="Strauss S.H."/>
            <person name="Jaiswal P."/>
            <person name="Grima-Pettenati J."/>
            <person name="Salse J."/>
            <person name="Van D.P."/>
            <person name="Rokhsar D.S."/>
            <person name="Schmutz J."/>
        </authorList>
    </citation>
    <scope>NUCLEOTIDE SEQUENCE</scope>
    <source>
        <tissue evidence="1">Leaf extractions</tissue>
    </source>
</reference>
<reference evidence="1" key="2">
    <citation type="journal article" date="2014" name="Nature">
        <title>The genome of Eucalyptus grandis.</title>
        <authorList>
            <person name="Myburg A.A."/>
            <person name="Grattapaglia D."/>
            <person name="Tuskan G.A."/>
            <person name="Hellsten U."/>
            <person name="Hayes R.D."/>
            <person name="Grimwood J."/>
            <person name="Jenkins J."/>
            <person name="Lindquist E."/>
            <person name="Tice H."/>
            <person name="Bauer D."/>
            <person name="Goodstein D.M."/>
            <person name="Dubchak I."/>
            <person name="Poliakov A."/>
            <person name="Mizrachi E."/>
            <person name="Kullan A.R."/>
            <person name="Hussey S.G."/>
            <person name="Pinard D."/>
            <person name="van der Merwe K."/>
            <person name="Singh P."/>
            <person name="van Jaarsveld I."/>
            <person name="Silva-Junior O.B."/>
            <person name="Togawa R.C."/>
            <person name="Pappas M.R."/>
            <person name="Faria D.A."/>
            <person name="Sansaloni C.P."/>
            <person name="Petroli C.D."/>
            <person name="Yang X."/>
            <person name="Ranjan P."/>
            <person name="Tschaplinski T.J."/>
            <person name="Ye C.Y."/>
            <person name="Li T."/>
            <person name="Sterck L."/>
            <person name="Vanneste K."/>
            <person name="Murat F."/>
            <person name="Soler M."/>
            <person name="Clemente H.S."/>
            <person name="Saidi N."/>
            <person name="Cassan-Wang H."/>
            <person name="Dunand C."/>
            <person name="Hefer C.A."/>
            <person name="Bornberg-Bauer E."/>
            <person name="Kersting A.R."/>
            <person name="Vining K."/>
            <person name="Amarasinghe V."/>
            <person name="Ranik M."/>
            <person name="Naithani S."/>
            <person name="Elser J."/>
            <person name="Boyd A.E."/>
            <person name="Liston A."/>
            <person name="Spatafora J.W."/>
            <person name="Dharmwardhana P."/>
            <person name="Raja R."/>
            <person name="Sullivan C."/>
            <person name="Romanel E."/>
            <person name="Alves-Ferreira M."/>
            <person name="Kulheim C."/>
            <person name="Foley W."/>
            <person name="Carocha V."/>
            <person name="Paiva J."/>
            <person name="Kudrna D."/>
            <person name="Brommonschenkel S.H."/>
            <person name="Pasquali G."/>
            <person name="Byrne M."/>
            <person name="Rigault P."/>
            <person name="Tibbits J."/>
            <person name="Spokevicius A."/>
            <person name="Jones R.C."/>
            <person name="Steane D.A."/>
            <person name="Vaillancourt R.E."/>
            <person name="Potts B.M."/>
            <person name="Joubert F."/>
            <person name="Barry K."/>
            <person name="Pappas G.J."/>
            <person name="Strauss S.H."/>
            <person name="Jaiswal P."/>
            <person name="Grima-Pettenati J."/>
            <person name="Salse J."/>
            <person name="Van de Peer Y."/>
            <person name="Rokhsar D.S."/>
            <person name="Schmutz J."/>
        </authorList>
    </citation>
    <scope>NUCLEOTIDE SEQUENCE</scope>
    <source>
        <tissue evidence="1">Leaf extractions</tissue>
    </source>
</reference>
<sequence length="95" mass="10480">MWPRVPAWPSPWWSHEEAQGCHTEEIGCGGRSCKACAGVEEIEQQDSHGLGFELVADGGRLDLAFRKVCAAFGARSRFVGLRERRLCTEQFSVGA</sequence>
<evidence type="ECO:0000313" key="2">
    <source>
        <dbReference type="EMBL" id="KCW44373.1"/>
    </source>
</evidence>
<proteinExistence type="predicted"/>
<dbReference type="Proteomes" id="UP000030711">
    <property type="component" value="Unassembled WGS sequence"/>
</dbReference>
<name>A0A058ZRE9_EUCGR</name>
<gene>
    <name evidence="2" type="ORF">EUGRSUZ_L02149</name>
</gene>
<reference evidence="1" key="3">
    <citation type="submission" date="2023-04" db="EMBL/GenBank/DDBJ databases">
        <title>WGS assembly of Eucalyptus grandis.</title>
        <authorList>
            <person name="Myburg A."/>
            <person name="Grattapaglia D."/>
            <person name="Tuskan G."/>
            <person name="Hellsten U."/>
            <person name="Hayes R."/>
            <person name="Grimwood J."/>
            <person name="Jenkins J."/>
            <person name="Lindquist E."/>
            <person name="Tice H."/>
            <person name="Bauer D."/>
            <person name="Goodstein D."/>
            <person name="Dubchak I."/>
            <person name="Poliakov A."/>
            <person name="Mizrachi E."/>
            <person name="Kullan A."/>
            <person name="Hussey S."/>
            <person name="Pinard D."/>
            <person name="Van D."/>
            <person name="Singh P."/>
            <person name="Van J."/>
            <person name="Silva-Junior O."/>
            <person name="Togawa R."/>
            <person name="Pappas M."/>
            <person name="Faria D."/>
            <person name="Sansaloni C."/>
            <person name="Petroli C."/>
            <person name="Yang X."/>
            <person name="Ranjan P."/>
            <person name="Tschaplinski T."/>
            <person name="Ye C."/>
            <person name="Li T."/>
            <person name="Sterck L."/>
            <person name="Vanneste K."/>
            <person name="Murat F."/>
            <person name="Soler M."/>
            <person name="Clemente H."/>
            <person name="Saidi N."/>
            <person name="Cassan-Wang H."/>
            <person name="Dunand C."/>
            <person name="Hefer C."/>
            <person name="Bornberg-Bauer E."/>
            <person name="Kersting A."/>
            <person name="Vining K."/>
            <person name="Amarasinghe V."/>
            <person name="Ranik M."/>
            <person name="Naithani S."/>
            <person name="Elser J."/>
            <person name="Boyd A."/>
            <person name="Liston A."/>
            <person name="Spatafora J."/>
            <person name="Dharmwardhana P."/>
            <person name="Raja R."/>
            <person name="Sullivan C."/>
            <person name="Romanel E."/>
            <person name="Alves-Ferreira M."/>
            <person name="Kulheim C."/>
            <person name="Foley W."/>
            <person name="Carocha V."/>
            <person name="Paiva J."/>
            <person name="Kudrna D."/>
            <person name="Brommonschenkel S."/>
            <person name="Pasquali G."/>
            <person name="Byrne M."/>
            <person name="Rigault P."/>
            <person name="Tibbits J."/>
            <person name="Spokevicius A."/>
            <person name="Jones R."/>
            <person name="Steane D."/>
            <person name="Vaillancourt R."/>
            <person name="Potts B."/>
            <person name="Joubert F."/>
            <person name="Barry K."/>
            <person name="Pappas G."/>
            <person name="Strauss S."/>
            <person name="Jaiswal P."/>
            <person name="Grima-Pettenati J."/>
            <person name="Salse J."/>
            <person name="Van D."/>
            <person name="Rokhsar D."/>
            <person name="Schmutz J."/>
        </authorList>
    </citation>
    <scope>NUCLEOTIDE SEQUENCE</scope>
    <source>
        <tissue evidence="1">Leaf extractions</tissue>
    </source>
</reference>
<organism evidence="2">
    <name type="scientific">Eucalyptus grandis</name>
    <name type="common">Flooded gum</name>
    <dbReference type="NCBI Taxonomy" id="71139"/>
    <lineage>
        <taxon>Eukaryota</taxon>
        <taxon>Viridiplantae</taxon>
        <taxon>Streptophyta</taxon>
        <taxon>Embryophyta</taxon>
        <taxon>Tracheophyta</taxon>
        <taxon>Spermatophyta</taxon>
        <taxon>Magnoliopsida</taxon>
        <taxon>eudicotyledons</taxon>
        <taxon>Gunneridae</taxon>
        <taxon>Pentapetalae</taxon>
        <taxon>rosids</taxon>
        <taxon>malvids</taxon>
        <taxon>Myrtales</taxon>
        <taxon>Myrtaceae</taxon>
        <taxon>Myrtoideae</taxon>
        <taxon>Eucalypteae</taxon>
        <taxon>Eucalyptus</taxon>
    </lineage>
</organism>
<accession>A0A058ZRE9</accession>
<dbReference type="InParanoid" id="A0A058ZRE9"/>
<reference evidence="2" key="1">
    <citation type="submission" date="2013-07" db="EMBL/GenBank/DDBJ databases">
        <title>The genome of Eucalyptus grandis.</title>
        <authorList>
            <person name="Schmutz J."/>
            <person name="Hayes R."/>
            <person name="Myburg A."/>
            <person name="Tuskan G."/>
            <person name="Grattapaglia D."/>
            <person name="Rokhsar D.S."/>
        </authorList>
    </citation>
    <scope>NUCLEOTIDE SEQUENCE</scope>
    <source>
        <tissue evidence="2">Leaf extractions</tissue>
    </source>
</reference>
<evidence type="ECO:0000313" key="1">
    <source>
        <dbReference type="EMBL" id="KAK2631993.1"/>
    </source>
</evidence>
<dbReference type="EMBL" id="MU848864">
    <property type="protein sequence ID" value="KAK2631993.1"/>
    <property type="molecule type" value="Genomic_DNA"/>
</dbReference>